<dbReference type="Pfam" id="PF17396">
    <property type="entry name" value="DUF1611_N"/>
    <property type="match status" value="1"/>
</dbReference>
<evidence type="ECO:0000259" key="2">
    <source>
        <dbReference type="Pfam" id="PF17396"/>
    </source>
</evidence>
<evidence type="ECO:0000259" key="1">
    <source>
        <dbReference type="Pfam" id="PF07755"/>
    </source>
</evidence>
<dbReference type="InterPro" id="IPR027417">
    <property type="entry name" value="P-loop_NTPase"/>
</dbReference>
<dbReference type="InterPro" id="IPR035402">
    <property type="entry name" value="DgcN-like_N"/>
</dbReference>
<dbReference type="Gene3D" id="3.40.50.300">
    <property type="entry name" value="P-loop containing nucleotide triphosphate hydrolases"/>
    <property type="match status" value="1"/>
</dbReference>
<sequence>MSMTAMDFKAPYLLFLGCENFPLAIKMSRGLAQWRPELCIGEIADPSCDLTLGLKQLSIEAAVASGAKTFILGLANSGGIISQDWLPYILEALEKGLDVVSGLHHKLSDIPEIQAAAEKFGRKLYDIRHFDGDLRVGNGRKRSGKRLLTVGTDCSVGKMYASLAIEKEMIKKGYDVDFRATGQTGLMVAGSGICIDAVVADFISGAVEMISPDNTKSHWDIIEGQGSLHNPSFAGVSTGLLHGAQPDVIVMCHEAGRETIKGLPDFKVPSLQQAIEANLQVASLTNPKVKLAGIALNCRTIGKARGMTEMARLAQEFSVPCFDPIITGAASLMDNL</sequence>
<dbReference type="NCBIfam" id="NF041892">
    <property type="entry name" value="DgcN"/>
    <property type="match status" value="1"/>
</dbReference>
<dbReference type="PANTHER" id="PTHR40690:SF1">
    <property type="entry name" value="DUF1611 DOMAIN-CONTAINING PROTEIN"/>
    <property type="match status" value="1"/>
</dbReference>
<gene>
    <name evidence="3" type="ORF">MNBD_ALPHA03-610</name>
</gene>
<feature type="domain" description="D-glutamate N-acetyltransferase-like C-terminal" evidence="1">
    <location>
        <begin position="136"/>
        <end position="333"/>
    </location>
</feature>
<dbReference type="PANTHER" id="PTHR40690">
    <property type="entry name" value="GLL3100 PROTEIN"/>
    <property type="match status" value="1"/>
</dbReference>
<protein>
    <submittedName>
        <fullName evidence="3">Protein often near L-alanine-DL-glutamate epimerase (Cell wall recycling)</fullName>
    </submittedName>
</protein>
<dbReference type="Pfam" id="PF07755">
    <property type="entry name" value="DUF1611"/>
    <property type="match status" value="1"/>
</dbReference>
<dbReference type="InterPro" id="IPR011669">
    <property type="entry name" value="DgcN-like"/>
</dbReference>
<dbReference type="Gene3D" id="3.40.50.720">
    <property type="entry name" value="NAD(P)-binding Rossmann-like Domain"/>
    <property type="match status" value="1"/>
</dbReference>
<dbReference type="EMBL" id="UOFW01000076">
    <property type="protein sequence ID" value="VAX04090.1"/>
    <property type="molecule type" value="Genomic_DNA"/>
</dbReference>
<dbReference type="InterPro" id="IPR035086">
    <property type="entry name" value="DgcN-like_C"/>
</dbReference>
<evidence type="ECO:0000313" key="3">
    <source>
        <dbReference type="EMBL" id="VAX04090.1"/>
    </source>
</evidence>
<dbReference type="PIRSF" id="PIRSF026760">
    <property type="entry name" value="UCP026760"/>
    <property type="match status" value="1"/>
</dbReference>
<organism evidence="3">
    <name type="scientific">hydrothermal vent metagenome</name>
    <dbReference type="NCBI Taxonomy" id="652676"/>
    <lineage>
        <taxon>unclassified sequences</taxon>
        <taxon>metagenomes</taxon>
        <taxon>ecological metagenomes</taxon>
    </lineage>
</organism>
<proteinExistence type="predicted"/>
<feature type="domain" description="D-glutamate N-acetyltransferase-like N-terminal" evidence="2">
    <location>
        <begin position="57"/>
        <end position="129"/>
    </location>
</feature>
<accession>A0A3B1B1A8</accession>
<dbReference type="AlphaFoldDB" id="A0A3B1B1A8"/>
<reference evidence="3" key="1">
    <citation type="submission" date="2018-06" db="EMBL/GenBank/DDBJ databases">
        <authorList>
            <person name="Zhirakovskaya E."/>
        </authorList>
    </citation>
    <scope>NUCLEOTIDE SEQUENCE</scope>
</reference>
<name>A0A3B1B1A8_9ZZZZ</name>
<dbReference type="SUPFAM" id="SSF52540">
    <property type="entry name" value="P-loop containing nucleoside triphosphate hydrolases"/>
    <property type="match status" value="1"/>
</dbReference>